<comment type="caution">
    <text evidence="8">The sequence shown here is derived from an EMBL/GenBank/DDBJ whole genome shotgun (WGS) entry which is preliminary data.</text>
</comment>
<evidence type="ECO:0000256" key="2">
    <source>
        <dbReference type="ARBA" id="ARBA00022630"/>
    </source>
</evidence>
<evidence type="ECO:0000256" key="4">
    <source>
        <dbReference type="PIRSR" id="PIRSR602081-1"/>
    </source>
</evidence>
<dbReference type="GO" id="GO:0003677">
    <property type="term" value="F:DNA binding"/>
    <property type="evidence" value="ECO:0007669"/>
    <property type="project" value="TreeGrafter"/>
</dbReference>
<evidence type="ECO:0000256" key="1">
    <source>
        <dbReference type="ARBA" id="ARBA00001932"/>
    </source>
</evidence>
<protein>
    <submittedName>
        <fullName evidence="8">Deoxyribodipyrimidine photo-lyase</fullName>
    </submittedName>
</protein>
<feature type="binding site" evidence="4">
    <location>
        <begin position="235"/>
        <end position="239"/>
    </location>
    <ligand>
        <name>FAD</name>
        <dbReference type="ChEBI" id="CHEBI:57692"/>
    </ligand>
</feature>
<dbReference type="OrthoDB" id="9772484at2"/>
<name>A0A6L8VKN4_9RHOB</name>
<proteinExistence type="inferred from homology"/>
<feature type="binding site" evidence="4">
    <location>
        <begin position="374"/>
        <end position="376"/>
    </location>
    <ligand>
        <name>FAD</name>
        <dbReference type="ChEBI" id="CHEBI:57692"/>
    </ligand>
</feature>
<dbReference type="SUPFAM" id="SSF52425">
    <property type="entry name" value="Cryptochrome/photolyase, N-terminal domain"/>
    <property type="match status" value="1"/>
</dbReference>
<keyword evidence="9" id="KW-1185">Reference proteome</keyword>
<dbReference type="Gene3D" id="1.25.40.80">
    <property type="match status" value="1"/>
</dbReference>
<evidence type="ECO:0000256" key="6">
    <source>
        <dbReference type="RuleBase" id="RU004182"/>
    </source>
</evidence>
<reference evidence="8 9" key="1">
    <citation type="submission" date="2020-01" db="EMBL/GenBank/DDBJ databases">
        <title>Frigidibacter albus SP32T (=CGMCC 1.13995T).</title>
        <authorList>
            <person name="Liao X."/>
        </authorList>
    </citation>
    <scope>NUCLEOTIDE SEQUENCE [LARGE SCALE GENOMIC DNA]</scope>
    <source>
        <strain evidence="8 9">SP32</strain>
    </source>
</reference>
<keyword evidence="2 4" id="KW-0285">Flavoprotein</keyword>
<keyword evidence="6" id="KW-0157">Chromophore</keyword>
<dbReference type="EMBL" id="WWNR01000011">
    <property type="protein sequence ID" value="MZQ90614.1"/>
    <property type="molecule type" value="Genomic_DNA"/>
</dbReference>
<dbReference type="Proteomes" id="UP000477083">
    <property type="component" value="Unassembled WGS sequence"/>
</dbReference>
<evidence type="ECO:0000259" key="7">
    <source>
        <dbReference type="PROSITE" id="PS51645"/>
    </source>
</evidence>
<dbReference type="SUPFAM" id="SSF48173">
    <property type="entry name" value="Cryptochrome/photolyase FAD-binding domain"/>
    <property type="match status" value="1"/>
</dbReference>
<dbReference type="GO" id="GO:0071949">
    <property type="term" value="F:FAD binding"/>
    <property type="evidence" value="ECO:0007669"/>
    <property type="project" value="TreeGrafter"/>
</dbReference>
<dbReference type="InterPro" id="IPR005101">
    <property type="entry name" value="Cryptochr/Photolyase_FAD-bd"/>
</dbReference>
<dbReference type="PANTHER" id="PTHR11455">
    <property type="entry name" value="CRYPTOCHROME"/>
    <property type="match status" value="1"/>
</dbReference>
<dbReference type="GO" id="GO:0003904">
    <property type="term" value="F:deoxyribodipyrimidine photo-lyase activity"/>
    <property type="evidence" value="ECO:0007669"/>
    <property type="project" value="TreeGrafter"/>
</dbReference>
<dbReference type="PANTHER" id="PTHR11455:SF9">
    <property type="entry name" value="CRYPTOCHROME CIRCADIAN CLOCK 5 ISOFORM X1"/>
    <property type="match status" value="1"/>
</dbReference>
<dbReference type="GO" id="GO:0009416">
    <property type="term" value="P:response to light stimulus"/>
    <property type="evidence" value="ECO:0007669"/>
    <property type="project" value="TreeGrafter"/>
</dbReference>
<dbReference type="AlphaFoldDB" id="A0A6L8VKN4"/>
<dbReference type="InterPro" id="IPR002081">
    <property type="entry name" value="Cryptochrome/DNA_photolyase_1"/>
</dbReference>
<keyword evidence="8" id="KW-0456">Lyase</keyword>
<dbReference type="Pfam" id="PF03441">
    <property type="entry name" value="FAD_binding_7"/>
    <property type="match status" value="1"/>
</dbReference>
<feature type="binding site" evidence="4">
    <location>
        <position position="223"/>
    </location>
    <ligand>
        <name>FAD</name>
        <dbReference type="ChEBI" id="CHEBI:57692"/>
    </ligand>
</feature>
<dbReference type="Gene3D" id="3.40.50.620">
    <property type="entry name" value="HUPs"/>
    <property type="match status" value="1"/>
</dbReference>
<keyword evidence="3 4" id="KW-0274">FAD</keyword>
<dbReference type="PROSITE" id="PS51645">
    <property type="entry name" value="PHR_CRY_ALPHA_BETA"/>
    <property type="match status" value="1"/>
</dbReference>
<feature type="domain" description="Photolyase/cryptochrome alpha/beta" evidence="7">
    <location>
        <begin position="4"/>
        <end position="130"/>
    </location>
</feature>
<feature type="site" description="Electron transfer via tryptophanyl radical" evidence="5">
    <location>
        <position position="361"/>
    </location>
</feature>
<evidence type="ECO:0000256" key="3">
    <source>
        <dbReference type="ARBA" id="ARBA00022827"/>
    </source>
</evidence>
<dbReference type="RefSeq" id="WP_161348000.1">
    <property type="nucleotide sequence ID" value="NZ_BMGW01000011.1"/>
</dbReference>
<gene>
    <name evidence="8" type="ORF">GS660_16075</name>
</gene>
<evidence type="ECO:0000256" key="5">
    <source>
        <dbReference type="PIRSR" id="PIRSR602081-2"/>
    </source>
</evidence>
<dbReference type="InterPro" id="IPR014729">
    <property type="entry name" value="Rossmann-like_a/b/a_fold"/>
</dbReference>
<feature type="binding site" evidence="4">
    <location>
        <position position="274"/>
    </location>
    <ligand>
        <name>FAD</name>
        <dbReference type="ChEBI" id="CHEBI:57692"/>
    </ligand>
</feature>
<dbReference type="InterPro" id="IPR036155">
    <property type="entry name" value="Crypto/Photolyase_N_sf"/>
</dbReference>
<evidence type="ECO:0000313" key="9">
    <source>
        <dbReference type="Proteomes" id="UP000477083"/>
    </source>
</evidence>
<comment type="similarity">
    <text evidence="6">Belongs to the DNA photolyase family.</text>
</comment>
<dbReference type="Gene3D" id="1.10.579.10">
    <property type="entry name" value="DNA Cyclobutane Dipyrimidine Photolyase, subunit A, domain 3"/>
    <property type="match status" value="1"/>
</dbReference>
<comment type="cofactor">
    <cofactor evidence="1">
        <name>(6R)-5,10-methylene-5,6,7,8-tetrahydrofolate</name>
        <dbReference type="ChEBI" id="CHEBI:15636"/>
    </cofactor>
</comment>
<dbReference type="PRINTS" id="PR00147">
    <property type="entry name" value="DNAPHOTLYASE"/>
</dbReference>
<feature type="site" description="Electron transfer via tryptophanyl radical" evidence="5">
    <location>
        <position position="308"/>
    </location>
</feature>
<organism evidence="8 9">
    <name type="scientific">Frigidibacter albus</name>
    <dbReference type="NCBI Taxonomy" id="1465486"/>
    <lineage>
        <taxon>Bacteria</taxon>
        <taxon>Pseudomonadati</taxon>
        <taxon>Pseudomonadota</taxon>
        <taxon>Alphaproteobacteria</taxon>
        <taxon>Rhodobacterales</taxon>
        <taxon>Paracoccaceae</taxon>
        <taxon>Frigidibacter</taxon>
    </lineage>
</organism>
<dbReference type="Pfam" id="PF00875">
    <property type="entry name" value="DNA_photolyase"/>
    <property type="match status" value="1"/>
</dbReference>
<accession>A0A6L8VKN4</accession>
<comment type="cofactor">
    <cofactor evidence="4">
        <name>FAD</name>
        <dbReference type="ChEBI" id="CHEBI:57692"/>
    </cofactor>
    <text evidence="4">Binds 1 FAD per subunit.</text>
</comment>
<feature type="site" description="Electron transfer via tryptophanyl radical" evidence="5">
    <location>
        <position position="384"/>
    </location>
</feature>
<dbReference type="InterPro" id="IPR036134">
    <property type="entry name" value="Crypto/Photolyase_FAD-like_sf"/>
</dbReference>
<evidence type="ECO:0000313" key="8">
    <source>
        <dbReference type="EMBL" id="MZQ90614.1"/>
    </source>
</evidence>
<dbReference type="InterPro" id="IPR006050">
    <property type="entry name" value="DNA_photolyase_N"/>
</dbReference>
<sequence length="474" mass="52478">MTDTPLILWIRRDLRLADHPALAEAASSGRLVIPVFVLDEVAEAYGAAPKWRLGEGLAAYAKALEGIGSRLILRRGAALEVLRALVAETGAGAVWWQRVYDPAAQARDTKVKAALKAEGLEARSFAGALLFEPWEVETGQGGFYKVYTPFWKAVKGRDVASPAAPPKALRAPEAWPASDRLEDWALGAAMRRGAGIVTKHAHVGEAKALDRLHGFLDARVQDYREARDFPGRAATSGLSENLTWGEIGPRTIWHGGVRALQEGAAGGAEGAEHFLKELVWREFAAHLMHHTPEIASQNWREGWDAFPWRGDSDAAERWRRGMTGEPFVDAAMREMYVTGRMHNRARMIAASYLTKHLLTDWRLGLAWFEECLIDWDPASNAMGWQWVAGSGPDAAPYFRVFNPAGQAEKFDSDRAYRDRWIAEGQKKPPQTALDFFAACPESWGLSPGQRYPKPVISLAEGRERALAAYASRDR</sequence>